<sequence length="111" mass="12272">MPRQADPSNEMGRRATERWRAGLRTAAVPEACHVDTALAAAVSVYLARVQESGEDVPAPIRSVIADALRILESRGFEAAGAKKKTMGRLLYRRDRAKLEKSVEKPSRRKSL</sequence>
<protein>
    <submittedName>
        <fullName evidence="1">Uncharacterized protein</fullName>
    </submittedName>
</protein>
<organism evidence="1 2">
    <name type="scientific">Agrobacterium genomosp. 2 str. CFBP 5494</name>
    <dbReference type="NCBI Taxonomy" id="1183436"/>
    <lineage>
        <taxon>Bacteria</taxon>
        <taxon>Pseudomonadati</taxon>
        <taxon>Pseudomonadota</taxon>
        <taxon>Alphaproteobacteria</taxon>
        <taxon>Hyphomicrobiales</taxon>
        <taxon>Rhizobiaceae</taxon>
        <taxon>Rhizobium/Agrobacterium group</taxon>
        <taxon>Agrobacterium</taxon>
        <taxon>Agrobacterium tumefaciens complex</taxon>
    </lineage>
</organism>
<evidence type="ECO:0000313" key="2">
    <source>
        <dbReference type="Proteomes" id="UP000191933"/>
    </source>
</evidence>
<proteinExistence type="predicted"/>
<dbReference type="AlphaFoldDB" id="A0A9W5AYZ9"/>
<dbReference type="EMBL" id="FBVY01000004">
    <property type="protein sequence ID" value="CUW87555.1"/>
    <property type="molecule type" value="Genomic_DNA"/>
</dbReference>
<comment type="caution">
    <text evidence="1">The sequence shown here is derived from an EMBL/GenBank/DDBJ whole genome shotgun (WGS) entry which is preliminary data.</text>
</comment>
<gene>
    <name evidence="1" type="ORF">AGR2A_Cc120096</name>
</gene>
<dbReference type="Proteomes" id="UP000191933">
    <property type="component" value="Unassembled WGS sequence"/>
</dbReference>
<name>A0A9W5AYZ9_9HYPH</name>
<evidence type="ECO:0000313" key="1">
    <source>
        <dbReference type="EMBL" id="CUW87555.1"/>
    </source>
</evidence>
<keyword evidence="2" id="KW-1185">Reference proteome</keyword>
<accession>A0A9W5AYZ9</accession>
<reference evidence="1 2" key="1">
    <citation type="submission" date="2016-01" db="EMBL/GenBank/DDBJ databases">
        <authorList>
            <person name="Regsiter A."/>
            <person name="william w."/>
        </authorList>
    </citation>
    <scope>NUCLEOTIDE SEQUENCE [LARGE SCALE GENOMIC DNA]</scope>
    <source>
        <strain evidence="1 2">CFBP 5494</strain>
    </source>
</reference>